<gene>
    <name evidence="4" type="ORF">EJ063_00520</name>
</gene>
<proteinExistence type="predicted"/>
<dbReference type="PANTHER" id="PTHR35891">
    <property type="entry name" value="THIOL:DISULFIDE INTERCHANGE PROTEIN DSBA"/>
    <property type="match status" value="1"/>
</dbReference>
<dbReference type="InterPro" id="IPR050824">
    <property type="entry name" value="Thiol_disulfide_DsbA"/>
</dbReference>
<keyword evidence="2" id="KW-0732">Signal</keyword>
<evidence type="ECO:0000256" key="2">
    <source>
        <dbReference type="SAM" id="SignalP"/>
    </source>
</evidence>
<dbReference type="Proteomes" id="UP000268973">
    <property type="component" value="Unassembled WGS sequence"/>
</dbReference>
<keyword evidence="5" id="KW-1185">Reference proteome</keyword>
<dbReference type="InterPro" id="IPR012336">
    <property type="entry name" value="Thioredoxin-like_fold"/>
</dbReference>
<evidence type="ECO:0000313" key="5">
    <source>
        <dbReference type="Proteomes" id="UP000268973"/>
    </source>
</evidence>
<dbReference type="RefSeq" id="WP_126572054.1">
    <property type="nucleotide sequence ID" value="NZ_RXZH01000001.1"/>
</dbReference>
<evidence type="ECO:0000313" key="4">
    <source>
        <dbReference type="EMBL" id="RTZ17298.1"/>
    </source>
</evidence>
<accession>A0A432D068</accession>
<dbReference type="Gene3D" id="3.40.30.10">
    <property type="entry name" value="Glutaredoxin"/>
    <property type="match status" value="1"/>
</dbReference>
<name>A0A432D068_9VIBR</name>
<organism evidence="4 5">
    <name type="scientific">Vibrio aquaticus</name>
    <dbReference type="NCBI Taxonomy" id="2496559"/>
    <lineage>
        <taxon>Bacteria</taxon>
        <taxon>Pseudomonadati</taxon>
        <taxon>Pseudomonadota</taxon>
        <taxon>Gammaproteobacteria</taxon>
        <taxon>Vibrionales</taxon>
        <taxon>Vibrionaceae</taxon>
        <taxon>Vibrio</taxon>
    </lineage>
</organism>
<dbReference type="PROSITE" id="PS51257">
    <property type="entry name" value="PROKAR_LIPOPROTEIN"/>
    <property type="match status" value="1"/>
</dbReference>
<sequence length="206" mass="22620">MKKLITLAFVALSALLVGCSESSTPQEGTHYKQLPANLSTFRLPVVTEVFSLNCGHCRKMESEIPKIEELTGESIGKVHVTFNESAQIGAMIYYAAEMQLGKKPSHTMMLDLFAATQMGDGATLGDKKAAIDRAFQNRSLVSPYDFNDEQQKQLFAAMQLADDITTKGEINSVPTFIVKGKYEVITPAHQDVESIANTINFLLTQP</sequence>
<dbReference type="OrthoDB" id="6397986at2"/>
<dbReference type="InterPro" id="IPR017937">
    <property type="entry name" value="Thioredoxin_CS"/>
</dbReference>
<reference evidence="4 5" key="1">
    <citation type="submission" date="2018-12" db="EMBL/GenBank/DDBJ databases">
        <title>Vibrio sp. isolated from China Sea.</title>
        <authorList>
            <person name="Li Y."/>
        </authorList>
    </citation>
    <scope>NUCLEOTIDE SEQUENCE [LARGE SCALE GENOMIC DNA]</scope>
    <source>
        <strain evidence="4 5">BEI207</strain>
    </source>
</reference>
<dbReference type="SUPFAM" id="SSF52833">
    <property type="entry name" value="Thioredoxin-like"/>
    <property type="match status" value="1"/>
</dbReference>
<feature type="chain" id="PRO_5019484516" evidence="2">
    <location>
        <begin position="23"/>
        <end position="206"/>
    </location>
</feature>
<feature type="signal peptide" evidence="2">
    <location>
        <begin position="1"/>
        <end position="22"/>
    </location>
</feature>
<dbReference type="PROSITE" id="PS00194">
    <property type="entry name" value="THIOREDOXIN_1"/>
    <property type="match status" value="1"/>
</dbReference>
<evidence type="ECO:0000259" key="3">
    <source>
        <dbReference type="Pfam" id="PF13462"/>
    </source>
</evidence>
<dbReference type="EMBL" id="RXZH01000001">
    <property type="protein sequence ID" value="RTZ17298.1"/>
    <property type="molecule type" value="Genomic_DNA"/>
</dbReference>
<protein>
    <submittedName>
        <fullName evidence="4">Thiol:disulfide interchange protein DsbA/DsbL</fullName>
    </submittedName>
</protein>
<dbReference type="InterPro" id="IPR036249">
    <property type="entry name" value="Thioredoxin-like_sf"/>
</dbReference>
<evidence type="ECO:0000256" key="1">
    <source>
        <dbReference type="ARBA" id="ARBA00023284"/>
    </source>
</evidence>
<dbReference type="PANTHER" id="PTHR35891:SF2">
    <property type="entry name" value="THIOL:DISULFIDE INTERCHANGE PROTEIN DSBA"/>
    <property type="match status" value="1"/>
</dbReference>
<keyword evidence="1" id="KW-0676">Redox-active center</keyword>
<comment type="caution">
    <text evidence="4">The sequence shown here is derived from an EMBL/GenBank/DDBJ whole genome shotgun (WGS) entry which is preliminary data.</text>
</comment>
<feature type="domain" description="Thioredoxin-like fold" evidence="3">
    <location>
        <begin position="45"/>
        <end position="182"/>
    </location>
</feature>
<dbReference type="Pfam" id="PF13462">
    <property type="entry name" value="Thioredoxin_4"/>
    <property type="match status" value="1"/>
</dbReference>
<dbReference type="AlphaFoldDB" id="A0A432D068"/>